<protein>
    <submittedName>
        <fullName evidence="1">Uncharacterized protein</fullName>
    </submittedName>
</protein>
<dbReference type="EMBL" id="JAACXV010012734">
    <property type="protein sequence ID" value="KAF7274475.1"/>
    <property type="molecule type" value="Genomic_DNA"/>
</dbReference>
<reference evidence="1" key="1">
    <citation type="submission" date="2020-08" db="EMBL/GenBank/DDBJ databases">
        <title>Genome sequencing and assembly of the red palm weevil Rhynchophorus ferrugineus.</title>
        <authorList>
            <person name="Dias G.B."/>
            <person name="Bergman C.M."/>
            <person name="Manee M."/>
        </authorList>
    </citation>
    <scope>NUCLEOTIDE SEQUENCE</scope>
    <source>
        <strain evidence="1">AA-2017</strain>
        <tissue evidence="1">Whole larva</tissue>
    </source>
</reference>
<name>A0A834I4U6_RHYFE</name>
<dbReference type="Proteomes" id="UP000625711">
    <property type="component" value="Unassembled WGS sequence"/>
</dbReference>
<evidence type="ECO:0000313" key="1">
    <source>
        <dbReference type="EMBL" id="KAF7274475.1"/>
    </source>
</evidence>
<proteinExistence type="predicted"/>
<keyword evidence="2" id="KW-1185">Reference proteome</keyword>
<organism evidence="1 2">
    <name type="scientific">Rhynchophorus ferrugineus</name>
    <name type="common">Red palm weevil</name>
    <name type="synonym">Curculio ferrugineus</name>
    <dbReference type="NCBI Taxonomy" id="354439"/>
    <lineage>
        <taxon>Eukaryota</taxon>
        <taxon>Metazoa</taxon>
        <taxon>Ecdysozoa</taxon>
        <taxon>Arthropoda</taxon>
        <taxon>Hexapoda</taxon>
        <taxon>Insecta</taxon>
        <taxon>Pterygota</taxon>
        <taxon>Neoptera</taxon>
        <taxon>Endopterygota</taxon>
        <taxon>Coleoptera</taxon>
        <taxon>Polyphaga</taxon>
        <taxon>Cucujiformia</taxon>
        <taxon>Curculionidae</taxon>
        <taxon>Dryophthorinae</taxon>
        <taxon>Rhynchophorus</taxon>
    </lineage>
</organism>
<gene>
    <name evidence="1" type="ORF">GWI33_012874</name>
</gene>
<dbReference type="AlphaFoldDB" id="A0A834I4U6"/>
<sequence>MDAKTVRRLNIAQVDYILFKSLNKKEWRKMNSEDKIKRKKFSLGQYVRTQLKASLLRPIKKKPPTTIVVSDTESDQEDVTVMDCNEVEENLESVEPDVIVIDCDEEEYMAAIRPTVTVTDCDEEESMAAIPPAVTDWTEIEDSIDSMLENDPGVVHDVSSEPRDMLEPVQTEVVVHDVAEPSDELEPMPNEGK</sequence>
<evidence type="ECO:0000313" key="2">
    <source>
        <dbReference type="Proteomes" id="UP000625711"/>
    </source>
</evidence>
<comment type="caution">
    <text evidence="1">The sequence shown here is derived from an EMBL/GenBank/DDBJ whole genome shotgun (WGS) entry which is preliminary data.</text>
</comment>
<accession>A0A834I4U6</accession>